<accession>A0A7C8YBQ0</accession>
<protein>
    <submittedName>
        <fullName evidence="1">Uncharacterized protein</fullName>
    </submittedName>
</protein>
<evidence type="ECO:0000313" key="1">
    <source>
        <dbReference type="EMBL" id="MBA4614391.1"/>
    </source>
</evidence>
<name>A0A7C8YBQ0_OPUST</name>
<reference evidence="1" key="1">
    <citation type="journal article" date="2013" name="J. Plant Res.">
        <title>Effect of fungi and light on seed germination of three Opuntia species from semiarid lands of central Mexico.</title>
        <authorList>
            <person name="Delgado-Sanchez P."/>
            <person name="Jimenez-Bremont J.F."/>
            <person name="Guerrero-Gonzalez Mde L."/>
            <person name="Flores J."/>
        </authorList>
    </citation>
    <scope>NUCLEOTIDE SEQUENCE</scope>
    <source>
        <tissue evidence="1">Cladode</tissue>
    </source>
</reference>
<reference evidence="1" key="2">
    <citation type="submission" date="2020-07" db="EMBL/GenBank/DDBJ databases">
        <authorList>
            <person name="Vera ALvarez R."/>
            <person name="Arias-Moreno D.M."/>
            <person name="Jimenez-Jacinto V."/>
            <person name="Jimenez-Bremont J.F."/>
            <person name="Swaminathan K."/>
            <person name="Moose S.P."/>
            <person name="Guerrero-Gonzalez M.L."/>
            <person name="Marino-Ramirez L."/>
            <person name="Landsman D."/>
            <person name="Rodriguez-Kessler M."/>
            <person name="Delgado-Sanchez P."/>
        </authorList>
    </citation>
    <scope>NUCLEOTIDE SEQUENCE</scope>
    <source>
        <tissue evidence="1">Cladode</tissue>
    </source>
</reference>
<dbReference type="AlphaFoldDB" id="A0A7C8YBQ0"/>
<proteinExistence type="predicted"/>
<sequence length="101" mass="12016">MILIYNTNTINLEDTEFTDKYPVVMLLIRIQLIQCEYNLSRIYTLRRPKVFFFYRGLIKNAWKSKKFNTVECKNCKLYREIAVLIHAAHSLITSLPPNVLF</sequence>
<organism evidence="1">
    <name type="scientific">Opuntia streptacantha</name>
    <name type="common">Prickly pear cactus</name>
    <name type="synonym">Opuntia cardona</name>
    <dbReference type="NCBI Taxonomy" id="393608"/>
    <lineage>
        <taxon>Eukaryota</taxon>
        <taxon>Viridiplantae</taxon>
        <taxon>Streptophyta</taxon>
        <taxon>Embryophyta</taxon>
        <taxon>Tracheophyta</taxon>
        <taxon>Spermatophyta</taxon>
        <taxon>Magnoliopsida</taxon>
        <taxon>eudicotyledons</taxon>
        <taxon>Gunneridae</taxon>
        <taxon>Pentapetalae</taxon>
        <taxon>Caryophyllales</taxon>
        <taxon>Cactineae</taxon>
        <taxon>Cactaceae</taxon>
        <taxon>Opuntioideae</taxon>
        <taxon>Opuntia</taxon>
    </lineage>
</organism>
<dbReference type="EMBL" id="GISG01002175">
    <property type="protein sequence ID" value="MBA4614391.1"/>
    <property type="molecule type" value="Transcribed_RNA"/>
</dbReference>